<keyword evidence="3" id="KW-1185">Reference proteome</keyword>
<protein>
    <submittedName>
        <fullName evidence="2">Uncharacterized protein</fullName>
    </submittedName>
</protein>
<keyword evidence="1" id="KW-1133">Transmembrane helix</keyword>
<organism evidence="2 3">
    <name type="scientific">Dendrobium nobile</name>
    <name type="common">Orchid</name>
    <dbReference type="NCBI Taxonomy" id="94219"/>
    <lineage>
        <taxon>Eukaryota</taxon>
        <taxon>Viridiplantae</taxon>
        <taxon>Streptophyta</taxon>
        <taxon>Embryophyta</taxon>
        <taxon>Tracheophyta</taxon>
        <taxon>Spermatophyta</taxon>
        <taxon>Magnoliopsida</taxon>
        <taxon>Liliopsida</taxon>
        <taxon>Asparagales</taxon>
        <taxon>Orchidaceae</taxon>
        <taxon>Epidendroideae</taxon>
        <taxon>Malaxideae</taxon>
        <taxon>Dendrobiinae</taxon>
        <taxon>Dendrobium</taxon>
    </lineage>
</organism>
<proteinExistence type="predicted"/>
<keyword evidence="1" id="KW-0472">Membrane</keyword>
<dbReference type="Proteomes" id="UP000829196">
    <property type="component" value="Unassembled WGS sequence"/>
</dbReference>
<evidence type="ECO:0000313" key="3">
    <source>
        <dbReference type="Proteomes" id="UP000829196"/>
    </source>
</evidence>
<comment type="caution">
    <text evidence="2">The sequence shown here is derived from an EMBL/GenBank/DDBJ whole genome shotgun (WGS) entry which is preliminary data.</text>
</comment>
<keyword evidence="1" id="KW-0812">Transmembrane</keyword>
<reference evidence="2" key="1">
    <citation type="journal article" date="2022" name="Front. Genet.">
        <title>Chromosome-Scale Assembly of the Dendrobium nobile Genome Provides Insights Into the Molecular Mechanism of the Biosynthesis of the Medicinal Active Ingredient of Dendrobium.</title>
        <authorList>
            <person name="Xu Q."/>
            <person name="Niu S.-C."/>
            <person name="Li K.-L."/>
            <person name="Zheng P.-J."/>
            <person name="Zhang X.-J."/>
            <person name="Jia Y."/>
            <person name="Liu Y."/>
            <person name="Niu Y.-X."/>
            <person name="Yu L.-H."/>
            <person name="Chen D.-F."/>
            <person name="Zhang G.-Q."/>
        </authorList>
    </citation>
    <scope>NUCLEOTIDE SEQUENCE</scope>
    <source>
        <tissue evidence="2">Leaf</tissue>
    </source>
</reference>
<dbReference type="AlphaFoldDB" id="A0A8T3C7M8"/>
<accession>A0A8T3C7M8</accession>
<name>A0A8T3C7M8_DENNO</name>
<evidence type="ECO:0000313" key="2">
    <source>
        <dbReference type="EMBL" id="KAI0530518.1"/>
    </source>
</evidence>
<evidence type="ECO:0000256" key="1">
    <source>
        <dbReference type="SAM" id="Phobius"/>
    </source>
</evidence>
<sequence length="73" mass="8645">MASRAFTDTLFFYIYLYIFILLFWFWELFATTILLFCIADIAILLNAISGHDRLDSTSSKNEARQRWIWPGLC</sequence>
<gene>
    <name evidence="2" type="ORF">KFK09_000062</name>
</gene>
<dbReference type="EMBL" id="JAGYWB010000001">
    <property type="protein sequence ID" value="KAI0530518.1"/>
    <property type="molecule type" value="Genomic_DNA"/>
</dbReference>
<feature type="transmembrane region" description="Helical" evidence="1">
    <location>
        <begin position="12"/>
        <end position="45"/>
    </location>
</feature>